<dbReference type="Pfam" id="PF07568">
    <property type="entry name" value="HisKA_2"/>
    <property type="match status" value="1"/>
</dbReference>
<evidence type="ECO:0000256" key="3">
    <source>
        <dbReference type="ARBA" id="ARBA00022553"/>
    </source>
</evidence>
<dbReference type="EC" id="2.7.13.3" evidence="2"/>
<keyword evidence="5" id="KW-0547">Nucleotide-binding</keyword>
<keyword evidence="9" id="KW-0472">Membrane</keyword>
<dbReference type="InterPro" id="IPR036890">
    <property type="entry name" value="HATPase_C_sf"/>
</dbReference>
<dbReference type="AlphaFoldDB" id="A0A494VJC7"/>
<dbReference type="SMART" id="SM00387">
    <property type="entry name" value="HATPase_c"/>
    <property type="match status" value="1"/>
</dbReference>
<keyword evidence="7" id="KW-0067">ATP-binding</keyword>
<evidence type="ECO:0000313" key="11">
    <source>
        <dbReference type="EMBL" id="AYL95116.1"/>
    </source>
</evidence>
<keyword evidence="8" id="KW-0175">Coiled coil</keyword>
<name>A0A494VJC7_9SPHI</name>
<feature type="transmembrane region" description="Helical" evidence="9">
    <location>
        <begin position="97"/>
        <end position="116"/>
    </location>
</feature>
<keyword evidence="3" id="KW-0597">Phosphoprotein</keyword>
<dbReference type="Gene3D" id="3.30.450.20">
    <property type="entry name" value="PAS domain"/>
    <property type="match status" value="1"/>
</dbReference>
<dbReference type="InterPro" id="IPR011495">
    <property type="entry name" value="Sig_transdc_His_kin_sub2_dim/P"/>
</dbReference>
<keyword evidence="6 11" id="KW-0418">Kinase</keyword>
<dbReference type="KEGG" id="muh:HYN43_007325"/>
<dbReference type="SUPFAM" id="SSF55874">
    <property type="entry name" value="ATPase domain of HSP90 chaperone/DNA topoisomerase II/histidine kinase"/>
    <property type="match status" value="1"/>
</dbReference>
<dbReference type="Pfam" id="PF02518">
    <property type="entry name" value="HATPase_c"/>
    <property type="match status" value="1"/>
</dbReference>
<gene>
    <name evidence="11" type="ORF">HYN43_007325</name>
</gene>
<dbReference type="Proteomes" id="UP000270046">
    <property type="component" value="Chromosome"/>
</dbReference>
<keyword evidence="12" id="KW-1185">Reference proteome</keyword>
<keyword evidence="9" id="KW-1133">Transmembrane helix</keyword>
<evidence type="ECO:0000256" key="1">
    <source>
        <dbReference type="ARBA" id="ARBA00000085"/>
    </source>
</evidence>
<evidence type="ECO:0000256" key="9">
    <source>
        <dbReference type="SAM" id="Phobius"/>
    </source>
</evidence>
<dbReference type="InterPro" id="IPR005467">
    <property type="entry name" value="His_kinase_dom"/>
</dbReference>
<reference evidence="11 12" key="1">
    <citation type="submission" date="2018-10" db="EMBL/GenBank/DDBJ databases">
        <title>Genome sequencing of Mucilaginibacter sp. HYN0043.</title>
        <authorList>
            <person name="Kim M."/>
            <person name="Yi H."/>
        </authorList>
    </citation>
    <scope>NUCLEOTIDE SEQUENCE [LARGE SCALE GENOMIC DNA]</scope>
    <source>
        <strain evidence="11 12">HYN0043</strain>
    </source>
</reference>
<dbReference type="GO" id="GO:0004673">
    <property type="term" value="F:protein histidine kinase activity"/>
    <property type="evidence" value="ECO:0007669"/>
    <property type="project" value="UniProtKB-EC"/>
</dbReference>
<dbReference type="EMBL" id="CP032869">
    <property type="protein sequence ID" value="AYL95116.1"/>
    <property type="molecule type" value="Genomic_DNA"/>
</dbReference>
<dbReference type="RefSeq" id="WP_119408820.1">
    <property type="nucleotide sequence ID" value="NZ_CP032869.1"/>
</dbReference>
<evidence type="ECO:0000256" key="2">
    <source>
        <dbReference type="ARBA" id="ARBA00012438"/>
    </source>
</evidence>
<feature type="coiled-coil region" evidence="8">
    <location>
        <begin position="58"/>
        <end position="94"/>
    </location>
</feature>
<evidence type="ECO:0000256" key="4">
    <source>
        <dbReference type="ARBA" id="ARBA00022679"/>
    </source>
</evidence>
<comment type="catalytic activity">
    <reaction evidence="1">
        <text>ATP + protein L-histidine = ADP + protein N-phospho-L-histidine.</text>
        <dbReference type="EC" id="2.7.13.3"/>
    </reaction>
</comment>
<keyword evidence="9" id="KW-0812">Transmembrane</keyword>
<feature type="domain" description="Histidine kinase" evidence="10">
    <location>
        <begin position="174"/>
        <end position="367"/>
    </location>
</feature>
<sequence length="373" mass="42311">MLEALSTGKMSVLSKMTIYQHRFMVDSAKGDLLAALKGFQRIKIIKDSLTSVTTSKQINELETKYLSAQKDKKIQELNNQSTIQKNNLEKIHQQRNITFAGVLVGFILAGVLYQAYRSKQRSNFKLKIKQEEINAQNNSLFLLLNEKENLLQDKDDLLRRQQDLLTEKEWLLREVHHRVKNNLQIVMSLLYTQSAYLQNTDARDAIRDSQNRVQAISIIHQKLYSKTNVATIIMADYITDLVRYLYTCYDCGHRKIRFKENLDQVNLDISQAVPMGLILNEAITNSIKYAFGKDGGEILIDAQLSAPETITLRIADNGKGLPPNFNLTETASLGMEMMKALSKQLGGSFEIKSKSGVTVVVIFKVETQLMIGS</sequence>
<evidence type="ECO:0000256" key="6">
    <source>
        <dbReference type="ARBA" id="ARBA00022777"/>
    </source>
</evidence>
<organism evidence="11 12">
    <name type="scientific">Mucilaginibacter celer</name>
    <dbReference type="NCBI Taxonomy" id="2305508"/>
    <lineage>
        <taxon>Bacteria</taxon>
        <taxon>Pseudomonadati</taxon>
        <taxon>Bacteroidota</taxon>
        <taxon>Sphingobacteriia</taxon>
        <taxon>Sphingobacteriales</taxon>
        <taxon>Sphingobacteriaceae</taxon>
        <taxon>Mucilaginibacter</taxon>
    </lineage>
</organism>
<evidence type="ECO:0000259" key="10">
    <source>
        <dbReference type="PROSITE" id="PS50109"/>
    </source>
</evidence>
<dbReference type="GO" id="GO:0005524">
    <property type="term" value="F:ATP binding"/>
    <property type="evidence" value="ECO:0007669"/>
    <property type="project" value="UniProtKB-KW"/>
</dbReference>
<dbReference type="OrthoDB" id="1523170at2"/>
<proteinExistence type="predicted"/>
<accession>A0A494VJC7</accession>
<evidence type="ECO:0000256" key="5">
    <source>
        <dbReference type="ARBA" id="ARBA00022741"/>
    </source>
</evidence>
<dbReference type="PANTHER" id="PTHR41523:SF8">
    <property type="entry name" value="ETHYLENE RESPONSE SENSOR PROTEIN"/>
    <property type="match status" value="1"/>
</dbReference>
<dbReference type="Gene3D" id="3.30.565.10">
    <property type="entry name" value="Histidine kinase-like ATPase, C-terminal domain"/>
    <property type="match status" value="1"/>
</dbReference>
<dbReference type="PROSITE" id="PS50109">
    <property type="entry name" value="HIS_KIN"/>
    <property type="match status" value="1"/>
</dbReference>
<evidence type="ECO:0000256" key="7">
    <source>
        <dbReference type="ARBA" id="ARBA00022840"/>
    </source>
</evidence>
<keyword evidence="4" id="KW-0808">Transferase</keyword>
<dbReference type="PANTHER" id="PTHR41523">
    <property type="entry name" value="TWO-COMPONENT SYSTEM SENSOR PROTEIN"/>
    <property type="match status" value="1"/>
</dbReference>
<protein>
    <recommendedName>
        <fullName evidence="2">histidine kinase</fullName>
        <ecNumber evidence="2">2.7.13.3</ecNumber>
    </recommendedName>
</protein>
<dbReference type="InterPro" id="IPR003594">
    <property type="entry name" value="HATPase_dom"/>
</dbReference>
<evidence type="ECO:0000313" key="12">
    <source>
        <dbReference type="Proteomes" id="UP000270046"/>
    </source>
</evidence>
<evidence type="ECO:0000256" key="8">
    <source>
        <dbReference type="SAM" id="Coils"/>
    </source>
</evidence>